<organism evidence="2 3">
    <name type="scientific">Mycolicibacterium duvalii</name>
    <dbReference type="NCBI Taxonomy" id="39688"/>
    <lineage>
        <taxon>Bacteria</taxon>
        <taxon>Bacillati</taxon>
        <taxon>Actinomycetota</taxon>
        <taxon>Actinomycetes</taxon>
        <taxon>Mycobacteriales</taxon>
        <taxon>Mycobacteriaceae</taxon>
        <taxon>Mycolicibacterium</taxon>
    </lineage>
</organism>
<evidence type="ECO:0000313" key="2">
    <source>
        <dbReference type="EMBL" id="BBX19934.1"/>
    </source>
</evidence>
<sequence>MSLDEDLEKLATAAISDWPESTLCGQLDAAIQGLYRTHLPFPPSWPPDEREEFIKEHADTDAQQLATQFDDTIDTVIDDFSRQNGHLPQSEDASEMISAARKTMVYELLASIEHMKGELSRLTIHTAIRSAASMTGCSPAARRSHRNTTRRLRRMT</sequence>
<reference evidence="2 3" key="1">
    <citation type="journal article" date="2019" name="Emerg. Microbes Infect.">
        <title>Comprehensive subspecies identification of 175 nontuberculous mycobacteria species based on 7547 genomic profiles.</title>
        <authorList>
            <person name="Matsumoto Y."/>
            <person name="Kinjo T."/>
            <person name="Motooka D."/>
            <person name="Nabeya D."/>
            <person name="Jung N."/>
            <person name="Uechi K."/>
            <person name="Horii T."/>
            <person name="Iida T."/>
            <person name="Fujita J."/>
            <person name="Nakamura S."/>
        </authorList>
    </citation>
    <scope>NUCLEOTIDE SEQUENCE [LARGE SCALE GENOMIC DNA]</scope>
    <source>
        <strain evidence="2 3">JCM 6396</strain>
    </source>
</reference>
<proteinExistence type="predicted"/>
<dbReference type="EMBL" id="AP022563">
    <property type="protein sequence ID" value="BBX19934.1"/>
    <property type="molecule type" value="Genomic_DNA"/>
</dbReference>
<dbReference type="RefSeq" id="WP_098002079.1">
    <property type="nucleotide sequence ID" value="NZ_AP022563.1"/>
</dbReference>
<evidence type="ECO:0000313" key="3">
    <source>
        <dbReference type="Proteomes" id="UP000467006"/>
    </source>
</evidence>
<dbReference type="OrthoDB" id="4624666at2"/>
<dbReference type="Proteomes" id="UP000467006">
    <property type="component" value="Chromosome"/>
</dbReference>
<evidence type="ECO:0000256" key="1">
    <source>
        <dbReference type="SAM" id="MobiDB-lite"/>
    </source>
</evidence>
<name>A0A7I7K8K6_9MYCO</name>
<feature type="compositionally biased region" description="Basic residues" evidence="1">
    <location>
        <begin position="142"/>
        <end position="156"/>
    </location>
</feature>
<dbReference type="KEGG" id="mdu:MDUV_47940"/>
<gene>
    <name evidence="2" type="ORF">MDUV_47940</name>
</gene>
<accession>A0A7I7K8K6</accession>
<keyword evidence="3" id="KW-1185">Reference proteome</keyword>
<dbReference type="AlphaFoldDB" id="A0A7I7K8K6"/>
<protein>
    <submittedName>
        <fullName evidence="2">Uncharacterized protein</fullName>
    </submittedName>
</protein>
<feature type="region of interest" description="Disordered" evidence="1">
    <location>
        <begin position="135"/>
        <end position="156"/>
    </location>
</feature>